<dbReference type="InterPro" id="IPR000073">
    <property type="entry name" value="AB_hydrolase_1"/>
</dbReference>
<organism evidence="3 4">
    <name type="scientific">Viridibacillus arenosi FSL R5-213</name>
    <dbReference type="NCBI Taxonomy" id="1227360"/>
    <lineage>
        <taxon>Bacteria</taxon>
        <taxon>Bacillati</taxon>
        <taxon>Bacillota</taxon>
        <taxon>Bacilli</taxon>
        <taxon>Bacillales</taxon>
        <taxon>Caryophanaceae</taxon>
        <taxon>Viridibacillus</taxon>
    </lineage>
</organism>
<dbReference type="PATRIC" id="fig|1227360.4.peg.1126"/>
<dbReference type="Pfam" id="PF00561">
    <property type="entry name" value="Abhydrolase_1"/>
    <property type="match status" value="1"/>
</dbReference>
<dbReference type="GO" id="GO:0004601">
    <property type="term" value="F:peroxidase activity"/>
    <property type="evidence" value="ECO:0007669"/>
    <property type="project" value="UniProtKB-KW"/>
</dbReference>
<dbReference type="PRINTS" id="PR00412">
    <property type="entry name" value="EPOXHYDRLASE"/>
</dbReference>
<dbReference type="AlphaFoldDB" id="W4F112"/>
<keyword evidence="4" id="KW-1185">Reference proteome</keyword>
<dbReference type="eggNOG" id="COG2267">
    <property type="taxonomic scope" value="Bacteria"/>
</dbReference>
<comment type="caution">
    <text evidence="3">The sequence shown here is derived from an EMBL/GenBank/DDBJ whole genome shotgun (WGS) entry which is preliminary data.</text>
</comment>
<keyword evidence="1" id="KW-0378">Hydrolase</keyword>
<accession>W4F112</accession>
<dbReference type="PRINTS" id="PR00111">
    <property type="entry name" value="ABHYDROLASE"/>
</dbReference>
<dbReference type="Proteomes" id="UP000019062">
    <property type="component" value="Unassembled WGS sequence"/>
</dbReference>
<evidence type="ECO:0000256" key="1">
    <source>
        <dbReference type="ARBA" id="ARBA00022801"/>
    </source>
</evidence>
<gene>
    <name evidence="3" type="ORF">C176_05557</name>
</gene>
<dbReference type="InterPro" id="IPR000639">
    <property type="entry name" value="Epox_hydrolase-like"/>
</dbReference>
<dbReference type="EMBL" id="ASQA01000013">
    <property type="protein sequence ID" value="ETT86154.1"/>
    <property type="molecule type" value="Genomic_DNA"/>
</dbReference>
<keyword evidence="3" id="KW-0560">Oxidoreductase</keyword>
<dbReference type="InterPro" id="IPR029058">
    <property type="entry name" value="AB_hydrolase_fold"/>
</dbReference>
<dbReference type="Gene3D" id="3.40.50.1820">
    <property type="entry name" value="alpha/beta hydrolase"/>
    <property type="match status" value="1"/>
</dbReference>
<name>W4F112_9BACL</name>
<proteinExistence type="predicted"/>
<protein>
    <submittedName>
        <fullName evidence="3">Non-heme chloroperoxidase</fullName>
    </submittedName>
</protein>
<keyword evidence="3" id="KW-0575">Peroxidase</keyword>
<evidence type="ECO:0000259" key="2">
    <source>
        <dbReference type="Pfam" id="PF00561"/>
    </source>
</evidence>
<dbReference type="GO" id="GO:0016787">
    <property type="term" value="F:hydrolase activity"/>
    <property type="evidence" value="ECO:0007669"/>
    <property type="project" value="UniProtKB-KW"/>
</dbReference>
<dbReference type="InterPro" id="IPR050266">
    <property type="entry name" value="AB_hydrolase_sf"/>
</dbReference>
<dbReference type="GO" id="GO:0016020">
    <property type="term" value="C:membrane"/>
    <property type="evidence" value="ECO:0007669"/>
    <property type="project" value="TreeGrafter"/>
</dbReference>
<reference evidence="3 4" key="1">
    <citation type="journal article" date="2014" name="BMC Genomics">
        <title>Genomic comparison of sporeforming bacilli isolated from milk.</title>
        <authorList>
            <person name="Moreno Switt A.I."/>
            <person name="Andrus A.D."/>
            <person name="Ranieri M.L."/>
            <person name="Orsi R.H."/>
            <person name="Ivy R."/>
            <person name="den Bakker H.C."/>
            <person name="Martin N.H."/>
            <person name="Wiedmann M."/>
            <person name="Boor K.J."/>
        </authorList>
    </citation>
    <scope>NUCLEOTIDE SEQUENCE [LARGE SCALE GENOMIC DNA]</scope>
    <source>
        <strain evidence="3 4">FSL R5-213</strain>
    </source>
</reference>
<dbReference type="SUPFAM" id="SSF53474">
    <property type="entry name" value="alpha/beta-Hydrolases"/>
    <property type="match status" value="1"/>
</dbReference>
<sequence length="271" mass="30792">MGNYFLIIGVIHLGYFVTVEPGVNVFIEDINPKGNKTILFIHGWPLNHNQFEYQFNFLPTLGYRCIGMDWRGYGNSDKPFSGYSFDRLADDVRMVIEALQLKNITLAGHSTGGAISIRYMARYKGYGVSKLVLIDAASPSSVPKEFTNKIIEDTNHDRPQMLQDQTGIFFFQYISEPKSDWFVLMGLQAANWATSAIMVTLRDENVYNDLGQIDVPTLIIHGIHDKVVPFTQAEETNKLIKNSKLVPFQYSGHCAFLEERDRFNQLLSSFA</sequence>
<dbReference type="PANTHER" id="PTHR43798:SF31">
    <property type="entry name" value="AB HYDROLASE SUPERFAMILY PROTEIN YCLE"/>
    <property type="match status" value="1"/>
</dbReference>
<dbReference type="PANTHER" id="PTHR43798">
    <property type="entry name" value="MONOACYLGLYCEROL LIPASE"/>
    <property type="match status" value="1"/>
</dbReference>
<evidence type="ECO:0000313" key="3">
    <source>
        <dbReference type="EMBL" id="ETT86154.1"/>
    </source>
</evidence>
<evidence type="ECO:0000313" key="4">
    <source>
        <dbReference type="Proteomes" id="UP000019062"/>
    </source>
</evidence>
<feature type="domain" description="AB hydrolase-1" evidence="2">
    <location>
        <begin position="37"/>
        <end position="259"/>
    </location>
</feature>